<dbReference type="Proteomes" id="UP000613160">
    <property type="component" value="Unassembled WGS sequence"/>
</dbReference>
<comment type="caution">
    <text evidence="3">The sequence shown here is derived from an EMBL/GenBank/DDBJ whole genome shotgun (WGS) entry which is preliminary data.</text>
</comment>
<dbReference type="InterPro" id="IPR000572">
    <property type="entry name" value="OxRdtase_Mopterin-bd_dom"/>
</dbReference>
<accession>A0A916YDU9</accession>
<proteinExistence type="predicted"/>
<evidence type="ECO:0000256" key="1">
    <source>
        <dbReference type="SAM" id="SignalP"/>
    </source>
</evidence>
<keyword evidence="1" id="KW-0732">Signal</keyword>
<name>A0A916YDU9_9HYPH</name>
<evidence type="ECO:0000313" key="3">
    <source>
        <dbReference type="EMBL" id="GGD41391.1"/>
    </source>
</evidence>
<evidence type="ECO:0000313" key="4">
    <source>
        <dbReference type="Proteomes" id="UP000613160"/>
    </source>
</evidence>
<evidence type="ECO:0000259" key="2">
    <source>
        <dbReference type="Pfam" id="PF00174"/>
    </source>
</evidence>
<organism evidence="3 4">
    <name type="scientific">Aureimonas glaciei</name>
    <dbReference type="NCBI Taxonomy" id="1776957"/>
    <lineage>
        <taxon>Bacteria</taxon>
        <taxon>Pseudomonadati</taxon>
        <taxon>Pseudomonadota</taxon>
        <taxon>Alphaproteobacteria</taxon>
        <taxon>Hyphomicrobiales</taxon>
        <taxon>Aurantimonadaceae</taxon>
        <taxon>Aureimonas</taxon>
    </lineage>
</organism>
<dbReference type="Gene3D" id="3.90.420.10">
    <property type="entry name" value="Oxidoreductase, molybdopterin-binding domain"/>
    <property type="match status" value="1"/>
</dbReference>
<reference evidence="3" key="1">
    <citation type="journal article" date="2014" name="Int. J. Syst. Evol. Microbiol.">
        <title>Complete genome sequence of Corynebacterium casei LMG S-19264T (=DSM 44701T), isolated from a smear-ripened cheese.</title>
        <authorList>
            <consortium name="US DOE Joint Genome Institute (JGI-PGF)"/>
            <person name="Walter F."/>
            <person name="Albersmeier A."/>
            <person name="Kalinowski J."/>
            <person name="Ruckert C."/>
        </authorList>
    </citation>
    <scope>NUCLEOTIDE SEQUENCE</scope>
    <source>
        <strain evidence="3">CGMCC 1.15493</strain>
    </source>
</reference>
<feature type="signal peptide" evidence="1">
    <location>
        <begin position="1"/>
        <end position="20"/>
    </location>
</feature>
<feature type="chain" id="PRO_5036826232" evidence="1">
    <location>
        <begin position="21"/>
        <end position="167"/>
    </location>
</feature>
<dbReference type="InterPro" id="IPR036374">
    <property type="entry name" value="OxRdtase_Mopterin-bd_sf"/>
</dbReference>
<reference evidence="3" key="2">
    <citation type="submission" date="2020-09" db="EMBL/GenBank/DDBJ databases">
        <authorList>
            <person name="Sun Q."/>
            <person name="Zhou Y."/>
        </authorList>
    </citation>
    <scope>NUCLEOTIDE SEQUENCE</scope>
    <source>
        <strain evidence="3">CGMCC 1.15493</strain>
    </source>
</reference>
<dbReference type="RefSeq" id="WP_188855174.1">
    <property type="nucleotide sequence ID" value="NZ_BMJJ01000018.1"/>
</dbReference>
<feature type="domain" description="Oxidoreductase molybdopterin-binding" evidence="2">
    <location>
        <begin position="65"/>
        <end position="140"/>
    </location>
</feature>
<keyword evidence="4" id="KW-1185">Reference proteome</keyword>
<dbReference type="EMBL" id="BMJJ01000018">
    <property type="protein sequence ID" value="GGD41391.1"/>
    <property type="molecule type" value="Genomic_DNA"/>
</dbReference>
<dbReference type="AlphaFoldDB" id="A0A916YDU9"/>
<protein>
    <submittedName>
        <fullName evidence="3">Oxidoreductase</fullName>
    </submittedName>
</protein>
<gene>
    <name evidence="3" type="ORF">GCM10011335_50150</name>
</gene>
<dbReference type="SUPFAM" id="SSF56524">
    <property type="entry name" value="Oxidoreductase molybdopterin-binding domain"/>
    <property type="match status" value="1"/>
</dbReference>
<dbReference type="Pfam" id="PF00174">
    <property type="entry name" value="Oxidored_molyb"/>
    <property type="match status" value="1"/>
</dbReference>
<sequence length="167" mass="17690">MKRVLAAVVAALVWHAGATAGELSAPEGAVVLTVTGAIANSNGDGVAAFDLPALEALTGRSGTMETPWTPGKTTFSGPLLRAVLSAVGAQGKTIRLVALNDYAADIPLEDATDLDTILATRMDGKLMSVRDKGPVFLIYPFDQDPALYNEKYFSRSVWQIKEVKVLE</sequence>